<dbReference type="InterPro" id="IPR036513">
    <property type="entry name" value="STAS_dom_sf"/>
</dbReference>
<dbReference type="PANTHER" id="PTHR33495">
    <property type="entry name" value="ANTI-SIGMA FACTOR ANTAGONIST TM_1081-RELATED-RELATED"/>
    <property type="match status" value="1"/>
</dbReference>
<protein>
    <submittedName>
        <fullName evidence="3">Anti-anti-sigma factor</fullName>
    </submittedName>
</protein>
<organism evidence="3 4">
    <name type="scientific">Pseudokineococcus lusitanus</name>
    <dbReference type="NCBI Taxonomy" id="763993"/>
    <lineage>
        <taxon>Bacteria</taxon>
        <taxon>Bacillati</taxon>
        <taxon>Actinomycetota</taxon>
        <taxon>Actinomycetes</taxon>
        <taxon>Kineosporiales</taxon>
        <taxon>Kineosporiaceae</taxon>
        <taxon>Pseudokineococcus</taxon>
    </lineage>
</organism>
<dbReference type="EMBL" id="RJKN01000001">
    <property type="protein sequence ID" value="ROP45848.1"/>
    <property type="molecule type" value="Genomic_DNA"/>
</dbReference>
<evidence type="ECO:0000256" key="1">
    <source>
        <dbReference type="SAM" id="MobiDB-lite"/>
    </source>
</evidence>
<dbReference type="PROSITE" id="PS50801">
    <property type="entry name" value="STAS"/>
    <property type="match status" value="1"/>
</dbReference>
<dbReference type="RefSeq" id="WP_123378537.1">
    <property type="nucleotide sequence ID" value="NZ_RJKN01000001.1"/>
</dbReference>
<dbReference type="OrthoDB" id="9796076at2"/>
<comment type="caution">
    <text evidence="3">The sequence shown here is derived from an EMBL/GenBank/DDBJ whole genome shotgun (WGS) entry which is preliminary data.</text>
</comment>
<dbReference type="Pfam" id="PF01740">
    <property type="entry name" value="STAS"/>
    <property type="match status" value="1"/>
</dbReference>
<dbReference type="AlphaFoldDB" id="A0A3N1HTJ7"/>
<feature type="compositionally biased region" description="Basic and acidic residues" evidence="1">
    <location>
        <begin position="1"/>
        <end position="30"/>
    </location>
</feature>
<feature type="region of interest" description="Disordered" evidence="1">
    <location>
        <begin position="146"/>
        <end position="181"/>
    </location>
</feature>
<proteinExistence type="predicted"/>
<dbReference type="PANTHER" id="PTHR33495:SF2">
    <property type="entry name" value="ANTI-SIGMA FACTOR ANTAGONIST TM_1081-RELATED"/>
    <property type="match status" value="1"/>
</dbReference>
<dbReference type="InterPro" id="IPR002645">
    <property type="entry name" value="STAS_dom"/>
</dbReference>
<dbReference type="CDD" id="cd07043">
    <property type="entry name" value="STAS_anti-anti-sigma_factors"/>
    <property type="match status" value="1"/>
</dbReference>
<dbReference type="SUPFAM" id="SSF52091">
    <property type="entry name" value="SpoIIaa-like"/>
    <property type="match status" value="1"/>
</dbReference>
<gene>
    <name evidence="3" type="ORF">EDC03_0458</name>
</gene>
<dbReference type="Gene3D" id="3.30.750.24">
    <property type="entry name" value="STAS domain"/>
    <property type="match status" value="1"/>
</dbReference>
<reference evidence="3 4" key="1">
    <citation type="journal article" date="2015" name="Stand. Genomic Sci.">
        <title>Genomic Encyclopedia of Bacterial and Archaeal Type Strains, Phase III: the genomes of soil and plant-associated and newly described type strains.</title>
        <authorList>
            <person name="Whitman W.B."/>
            <person name="Woyke T."/>
            <person name="Klenk H.P."/>
            <person name="Zhou Y."/>
            <person name="Lilburn T.G."/>
            <person name="Beck B.J."/>
            <person name="De Vos P."/>
            <person name="Vandamme P."/>
            <person name="Eisen J.A."/>
            <person name="Garrity G."/>
            <person name="Hugenholtz P."/>
            <person name="Kyrpides N.C."/>
        </authorList>
    </citation>
    <scope>NUCLEOTIDE SEQUENCE [LARGE SCALE GENOMIC DNA]</scope>
    <source>
        <strain evidence="3 4">CECT 7306</strain>
    </source>
</reference>
<keyword evidence="4" id="KW-1185">Reference proteome</keyword>
<evidence type="ECO:0000259" key="2">
    <source>
        <dbReference type="PROSITE" id="PS50801"/>
    </source>
</evidence>
<sequence length="181" mass="19337">MDLDRTAPRPDERAVRPRPQDVDAPSRPREPDDEVVLDVVGDLDLATAGRLRERLGRAGRRASSHVVLDLSRVDFVDCHGLGVILAARAAMGARLRVRATSPSVDALVAATRTPLHDGAPGPAPPVAGDPTDDWTAASRLDLVRRARSAGTGPAQVRGALVSRLTRTPPSRRLQQLLGPRP</sequence>
<dbReference type="Proteomes" id="UP000276232">
    <property type="component" value="Unassembled WGS sequence"/>
</dbReference>
<feature type="region of interest" description="Disordered" evidence="1">
    <location>
        <begin position="113"/>
        <end position="133"/>
    </location>
</feature>
<dbReference type="GO" id="GO:0043856">
    <property type="term" value="F:anti-sigma factor antagonist activity"/>
    <property type="evidence" value="ECO:0007669"/>
    <property type="project" value="TreeGrafter"/>
</dbReference>
<dbReference type="InParanoid" id="A0A3N1HTJ7"/>
<feature type="region of interest" description="Disordered" evidence="1">
    <location>
        <begin position="1"/>
        <end position="32"/>
    </location>
</feature>
<name>A0A3N1HTJ7_9ACTN</name>
<feature type="domain" description="STAS" evidence="2">
    <location>
        <begin position="24"/>
        <end position="104"/>
    </location>
</feature>
<evidence type="ECO:0000313" key="4">
    <source>
        <dbReference type="Proteomes" id="UP000276232"/>
    </source>
</evidence>
<accession>A0A3N1HTJ7</accession>
<evidence type="ECO:0000313" key="3">
    <source>
        <dbReference type="EMBL" id="ROP45848.1"/>
    </source>
</evidence>